<dbReference type="InterPro" id="IPR016169">
    <property type="entry name" value="FAD-bd_PCMH_sub2"/>
</dbReference>
<dbReference type="InterPro" id="IPR050416">
    <property type="entry name" value="FAD-linked_Oxidoreductase"/>
</dbReference>
<evidence type="ECO:0000256" key="5">
    <source>
        <dbReference type="ARBA" id="ARBA00023002"/>
    </source>
</evidence>
<evidence type="ECO:0000256" key="3">
    <source>
        <dbReference type="ARBA" id="ARBA00022630"/>
    </source>
</evidence>
<comment type="caution">
    <text evidence="7">The sequence shown here is derived from an EMBL/GenBank/DDBJ whole genome shotgun (WGS) entry which is preliminary data.</text>
</comment>
<dbReference type="AlphaFoldDB" id="A0AAV9WL47"/>
<dbReference type="GO" id="GO:0071949">
    <property type="term" value="F:FAD binding"/>
    <property type="evidence" value="ECO:0007669"/>
    <property type="project" value="InterPro"/>
</dbReference>
<keyword evidence="5" id="KW-0560">Oxidoreductase</keyword>
<keyword evidence="3" id="KW-0285">Flavoprotein</keyword>
<dbReference type="InterPro" id="IPR006094">
    <property type="entry name" value="Oxid_FAD_bind_N"/>
</dbReference>
<dbReference type="InterPro" id="IPR016166">
    <property type="entry name" value="FAD-bd_PCMH"/>
</dbReference>
<evidence type="ECO:0000256" key="1">
    <source>
        <dbReference type="ARBA" id="ARBA00001974"/>
    </source>
</evidence>
<dbReference type="Pfam" id="PF01565">
    <property type="entry name" value="FAD_binding_4"/>
    <property type="match status" value="1"/>
</dbReference>
<dbReference type="Gene3D" id="3.30.43.10">
    <property type="entry name" value="Uridine Diphospho-n-acetylenolpyruvylglucosamine Reductase, domain 2"/>
    <property type="match status" value="1"/>
</dbReference>
<evidence type="ECO:0000313" key="8">
    <source>
        <dbReference type="Proteomes" id="UP001370758"/>
    </source>
</evidence>
<dbReference type="SUPFAM" id="SSF56176">
    <property type="entry name" value="FAD-binding/transporter-associated domain-like"/>
    <property type="match status" value="1"/>
</dbReference>
<evidence type="ECO:0000256" key="2">
    <source>
        <dbReference type="ARBA" id="ARBA00005466"/>
    </source>
</evidence>
<comment type="similarity">
    <text evidence="2">Belongs to the oxygen-dependent FAD-linked oxidoreductase family.</text>
</comment>
<dbReference type="PANTHER" id="PTHR42973">
    <property type="entry name" value="BINDING OXIDOREDUCTASE, PUTATIVE (AFU_ORTHOLOGUE AFUA_1G17690)-RELATED"/>
    <property type="match status" value="1"/>
</dbReference>
<name>A0AAV9WL47_9PEZI</name>
<dbReference type="Proteomes" id="UP001370758">
    <property type="component" value="Unassembled WGS sequence"/>
</dbReference>
<evidence type="ECO:0000313" key="7">
    <source>
        <dbReference type="EMBL" id="KAK6510267.1"/>
    </source>
</evidence>
<dbReference type="EMBL" id="JAVHJL010000002">
    <property type="protein sequence ID" value="KAK6510267.1"/>
    <property type="molecule type" value="Genomic_DNA"/>
</dbReference>
<dbReference type="InterPro" id="IPR036318">
    <property type="entry name" value="FAD-bd_PCMH-like_sf"/>
</dbReference>
<dbReference type="PROSITE" id="PS51387">
    <property type="entry name" value="FAD_PCMH"/>
    <property type="match status" value="1"/>
</dbReference>
<comment type="cofactor">
    <cofactor evidence="1">
        <name>FAD</name>
        <dbReference type="ChEBI" id="CHEBI:57692"/>
    </cofactor>
</comment>
<gene>
    <name evidence="7" type="ORF">TWF481_004984</name>
</gene>
<protein>
    <recommendedName>
        <fullName evidence="6">FAD-binding PCMH-type domain-containing protein</fullName>
    </recommendedName>
</protein>
<feature type="domain" description="FAD-binding PCMH-type" evidence="6">
    <location>
        <begin position="35"/>
        <end position="206"/>
    </location>
</feature>
<keyword evidence="4" id="KW-0274">FAD</keyword>
<dbReference type="Gene3D" id="3.40.462.20">
    <property type="match status" value="1"/>
</dbReference>
<dbReference type="InterPro" id="IPR016167">
    <property type="entry name" value="FAD-bd_PCMH_sub1"/>
</dbReference>
<organism evidence="7 8">
    <name type="scientific">Arthrobotrys musiformis</name>
    <dbReference type="NCBI Taxonomy" id="47236"/>
    <lineage>
        <taxon>Eukaryota</taxon>
        <taxon>Fungi</taxon>
        <taxon>Dikarya</taxon>
        <taxon>Ascomycota</taxon>
        <taxon>Pezizomycotina</taxon>
        <taxon>Orbiliomycetes</taxon>
        <taxon>Orbiliales</taxon>
        <taxon>Orbiliaceae</taxon>
        <taxon>Arthrobotrys</taxon>
    </lineage>
</organism>
<dbReference type="PANTHER" id="PTHR42973:SF39">
    <property type="entry name" value="FAD-BINDING PCMH-TYPE DOMAIN-CONTAINING PROTEIN"/>
    <property type="match status" value="1"/>
</dbReference>
<evidence type="ECO:0000256" key="4">
    <source>
        <dbReference type="ARBA" id="ARBA00022827"/>
    </source>
</evidence>
<keyword evidence="8" id="KW-1185">Reference proteome</keyword>
<dbReference type="Gene3D" id="3.30.465.10">
    <property type="match status" value="1"/>
</dbReference>
<reference evidence="7 8" key="1">
    <citation type="submission" date="2023-08" db="EMBL/GenBank/DDBJ databases">
        <authorList>
            <person name="Palmer J.M."/>
        </authorList>
    </citation>
    <scope>NUCLEOTIDE SEQUENCE [LARGE SCALE GENOMIC DNA]</scope>
    <source>
        <strain evidence="7 8">TWF481</strain>
    </source>
</reference>
<accession>A0AAV9WL47</accession>
<sequence length="462" mass="51085">METIQEYSTDLVPRLSSHARIVGRDGRVERYDESSAPNPAVTVFPHNEDDVAEIVRYCRERGLKCFAQSGGHGCRIKNHNSIDVVICMRPLNQVSVDESQHTVTIGGGTVVGELIDGVAEKGFEVATGLVNSVGAVGSLLLGGLGRYVGKYGMGIDNLVAINFVDAHGTIYRNVDGVTHPDLWWAMRGAGSAFGIVTQATLRIYPHSNNGLSWTCTLIFTNPSKETIERTFRAIDTTEFEGNMCILFFFAFLPPTGHPSLVVALWFSGSESEAEKAWERVLDPSLEPDFKKYDLLPTNRLNDANEAGCIMGMRRPSLGMGIERLDVAAFHEIWDLWLEFGGNEDAEGSAIFIERFSKKKSLEVSDDATAFSRFHRGIMYEVTCSPAYKDSALDHKVGEFTANVRDILVQKCGDPGKVRTYPAGAGSNEPLENIFGEKERVQKLLSIKKKWDPENYWNAFLGL</sequence>
<proteinExistence type="inferred from homology"/>
<evidence type="ECO:0000259" key="6">
    <source>
        <dbReference type="PROSITE" id="PS51387"/>
    </source>
</evidence>
<dbReference type="GO" id="GO:0016491">
    <property type="term" value="F:oxidoreductase activity"/>
    <property type="evidence" value="ECO:0007669"/>
    <property type="project" value="UniProtKB-KW"/>
</dbReference>